<keyword evidence="1" id="KW-0436">Ligase</keyword>
<dbReference type="InterPro" id="IPR012340">
    <property type="entry name" value="NA-bd_OB-fold"/>
</dbReference>
<evidence type="ECO:0000259" key="4">
    <source>
        <dbReference type="PROSITE" id="PS50160"/>
    </source>
</evidence>
<dbReference type="SUPFAM" id="SSF56091">
    <property type="entry name" value="DNA ligase/mRNA capping enzyme, catalytic domain"/>
    <property type="match status" value="1"/>
</dbReference>
<dbReference type="Gene3D" id="3.30.470.30">
    <property type="entry name" value="DNA ligase/mRNA capping enzyme"/>
    <property type="match status" value="1"/>
</dbReference>
<comment type="caution">
    <text evidence="5">The sequence shown here is derived from an EMBL/GenBank/DDBJ whole genome shotgun (WGS) entry which is preliminary data.</text>
</comment>
<dbReference type="InterPro" id="IPR029710">
    <property type="entry name" value="LIG4"/>
</dbReference>
<dbReference type="InterPro" id="IPR012310">
    <property type="entry name" value="DNA_ligase_ATP-dep_cent"/>
</dbReference>
<dbReference type="GO" id="GO:0006310">
    <property type="term" value="P:DNA recombination"/>
    <property type="evidence" value="ECO:0007669"/>
    <property type="project" value="InterPro"/>
</dbReference>
<dbReference type="GO" id="GO:0005524">
    <property type="term" value="F:ATP binding"/>
    <property type="evidence" value="ECO:0007669"/>
    <property type="project" value="UniProtKB-KW"/>
</dbReference>
<protein>
    <recommendedName>
        <fullName evidence="4">ATP-dependent DNA ligase family profile domain-containing protein</fullName>
    </recommendedName>
</protein>
<sequence>MDVTFESFAELVFHLDHPPPSELPAGINGQRPPLSPARIFRSWISHLPSPLPAKTTAHVFRLLFPHEGNRRRYGLRETQLAAELESVLAVEGLTHWDAAPETTRSNISIAEVDALLDELAAHSDFSQLSQTPIALRPPSTILRCLYRDAGLSPRAMAVLTQVILRDLRPLLYPLALIHARHPTLLLGVPASAGPTQLGLHEAMWAWEPAMARLFRDGKGCMEWCAAASETVKDDYVVSAGPVLNVNVQIPKCVKGRSVRDALKGFIGKDCRSVWAETKYDGYRLILAALGLTIGSAHPMPRPRISARRTEVTSVILEAEVVPYNEGDREGGRGPGIEEFWRLQAAGVSSAMNPSLPLRLRHLCLVFFDILHLNGKSLIDSAYLERRRLLERVVHHIEGFSLLATRAEIPLHLGTAHAEEVLGKVFQQSCQRREGLVLKADESVYVDTQLRWVKLKKDYIPNVGDCVDLVLLGAGWDIDRAHELRVDTSVYTTFYVGTLTNREGVTKHRQVPHFEFLFAVSYGMTRDQLELYNANIRLRRWATKPFDRDDKWKRSQLMTAVRAALAAIAKNISKIRAVMGRGT</sequence>
<reference evidence="5" key="2">
    <citation type="submission" date="2023-06" db="EMBL/GenBank/DDBJ databases">
        <authorList>
            <person name="Kobayashi Y."/>
            <person name="Kayamori A."/>
            <person name="Aoki K."/>
            <person name="Shiwa Y."/>
            <person name="Fujita N."/>
            <person name="Sugita T."/>
            <person name="Iwasaki W."/>
            <person name="Tanaka N."/>
            <person name="Takashima M."/>
        </authorList>
    </citation>
    <scope>NUCLEOTIDE SEQUENCE</scope>
    <source>
        <strain evidence="5">HIS016</strain>
    </source>
</reference>
<reference evidence="5" key="1">
    <citation type="journal article" date="2023" name="BMC Genomics">
        <title>Chromosome-level genome assemblies of Cutaneotrichosporon spp. (Trichosporonales, Basidiomycota) reveal imbalanced evolution between nucleotide sequences and chromosome synteny.</title>
        <authorList>
            <person name="Kobayashi Y."/>
            <person name="Kayamori A."/>
            <person name="Aoki K."/>
            <person name="Shiwa Y."/>
            <person name="Matsutani M."/>
            <person name="Fujita N."/>
            <person name="Sugita T."/>
            <person name="Iwasaki W."/>
            <person name="Tanaka N."/>
            <person name="Takashima M."/>
        </authorList>
    </citation>
    <scope>NUCLEOTIDE SEQUENCE</scope>
    <source>
        <strain evidence="5">HIS016</strain>
    </source>
</reference>
<evidence type="ECO:0000256" key="1">
    <source>
        <dbReference type="ARBA" id="ARBA00022598"/>
    </source>
</evidence>
<dbReference type="InterPro" id="IPR036599">
    <property type="entry name" value="DNA_ligase_N_sf"/>
</dbReference>
<keyword evidence="6" id="KW-1185">Reference proteome</keyword>
<dbReference type="Gene3D" id="1.10.3260.10">
    <property type="entry name" value="DNA ligase, ATP-dependent, N-terminal domain"/>
    <property type="match status" value="2"/>
</dbReference>
<name>A0AAD3TN89_9TREE</name>
<dbReference type="GO" id="GO:0003910">
    <property type="term" value="F:DNA ligase (ATP) activity"/>
    <property type="evidence" value="ECO:0007669"/>
    <property type="project" value="InterPro"/>
</dbReference>
<dbReference type="Gene3D" id="2.40.50.140">
    <property type="entry name" value="Nucleic acid-binding proteins"/>
    <property type="match status" value="1"/>
</dbReference>
<accession>A0AAD3TN89</accession>
<dbReference type="AlphaFoldDB" id="A0AAD3TN89"/>
<gene>
    <name evidence="5" type="ORF">CspeluHIS016_0102730</name>
</gene>
<dbReference type="GO" id="GO:0006303">
    <property type="term" value="P:double-strand break repair via nonhomologous end joining"/>
    <property type="evidence" value="ECO:0007669"/>
    <property type="project" value="TreeGrafter"/>
</dbReference>
<dbReference type="PANTHER" id="PTHR45997">
    <property type="entry name" value="DNA LIGASE 4"/>
    <property type="match status" value="1"/>
</dbReference>
<organism evidence="5 6">
    <name type="scientific">Cutaneotrichosporon spelunceum</name>
    <dbReference type="NCBI Taxonomy" id="1672016"/>
    <lineage>
        <taxon>Eukaryota</taxon>
        <taxon>Fungi</taxon>
        <taxon>Dikarya</taxon>
        <taxon>Basidiomycota</taxon>
        <taxon>Agaricomycotina</taxon>
        <taxon>Tremellomycetes</taxon>
        <taxon>Trichosporonales</taxon>
        <taxon>Trichosporonaceae</taxon>
        <taxon>Cutaneotrichosporon</taxon>
    </lineage>
</organism>
<dbReference type="GO" id="GO:0006297">
    <property type="term" value="P:nucleotide-excision repair, DNA gap filling"/>
    <property type="evidence" value="ECO:0007669"/>
    <property type="project" value="TreeGrafter"/>
</dbReference>
<dbReference type="Proteomes" id="UP001222932">
    <property type="component" value="Unassembled WGS sequence"/>
</dbReference>
<dbReference type="GO" id="GO:0032807">
    <property type="term" value="C:DNA ligase IV complex"/>
    <property type="evidence" value="ECO:0007669"/>
    <property type="project" value="TreeGrafter"/>
</dbReference>
<evidence type="ECO:0000313" key="6">
    <source>
        <dbReference type="Proteomes" id="UP001222932"/>
    </source>
</evidence>
<evidence type="ECO:0000256" key="2">
    <source>
        <dbReference type="ARBA" id="ARBA00022741"/>
    </source>
</evidence>
<evidence type="ECO:0000256" key="3">
    <source>
        <dbReference type="ARBA" id="ARBA00022840"/>
    </source>
</evidence>
<proteinExistence type="predicted"/>
<dbReference type="Pfam" id="PF01068">
    <property type="entry name" value="DNA_ligase_A_M"/>
    <property type="match status" value="1"/>
</dbReference>
<dbReference type="EMBL" id="BTCM01000001">
    <property type="protein sequence ID" value="GMK53687.1"/>
    <property type="molecule type" value="Genomic_DNA"/>
</dbReference>
<dbReference type="GO" id="GO:0003677">
    <property type="term" value="F:DNA binding"/>
    <property type="evidence" value="ECO:0007669"/>
    <property type="project" value="InterPro"/>
</dbReference>
<dbReference type="PROSITE" id="PS50160">
    <property type="entry name" value="DNA_LIGASE_A3"/>
    <property type="match status" value="1"/>
</dbReference>
<dbReference type="PANTHER" id="PTHR45997:SF2">
    <property type="entry name" value="ATP DEPENDENT DNA LIGASE DOMAIN PROTEIN (AFU_ORTHOLOGUE AFUA_5G02430)"/>
    <property type="match status" value="1"/>
</dbReference>
<feature type="domain" description="ATP-dependent DNA ligase family profile" evidence="4">
    <location>
        <begin position="362"/>
        <end position="499"/>
    </location>
</feature>
<evidence type="ECO:0000313" key="5">
    <source>
        <dbReference type="EMBL" id="GMK53687.1"/>
    </source>
</evidence>
<keyword evidence="2" id="KW-0547">Nucleotide-binding</keyword>
<keyword evidence="3" id="KW-0067">ATP-binding</keyword>